<dbReference type="NCBIfam" id="TIGR03356">
    <property type="entry name" value="BGL"/>
    <property type="match status" value="1"/>
</dbReference>
<keyword evidence="12" id="KW-0732">Signal</keyword>
<protein>
    <recommendedName>
        <fullName evidence="3 11">Beta-glucosidase</fullName>
        <ecNumber evidence="3 11">3.2.1.21</ecNumber>
    </recommendedName>
</protein>
<dbReference type="PANTHER" id="PTHR10353:SF36">
    <property type="entry name" value="LP05116P"/>
    <property type="match status" value="1"/>
</dbReference>
<feature type="chain" id="PRO_5009288506" description="Beta-glucosidase" evidence="12">
    <location>
        <begin position="21"/>
        <end position="487"/>
    </location>
</feature>
<comment type="similarity">
    <text evidence="2 11">Belongs to the glycosyl hydrolase 1 family.</text>
</comment>
<feature type="binding site" evidence="10">
    <location>
        <position position="59"/>
    </location>
    <ligand>
        <name>substrate</name>
    </ligand>
</feature>
<comment type="catalytic activity">
    <reaction evidence="1 11">
        <text>Hydrolysis of terminal, non-reducing beta-D-glucosyl residues with release of beta-D-glucose.</text>
        <dbReference type="EC" id="3.2.1.21"/>
    </reaction>
</comment>
<evidence type="ECO:0000256" key="2">
    <source>
        <dbReference type="ARBA" id="ARBA00010838"/>
    </source>
</evidence>
<feature type="signal peptide" evidence="12">
    <location>
        <begin position="1"/>
        <end position="20"/>
    </location>
</feature>
<accession>A0A1H5WNM2</accession>
<keyword evidence="7 11" id="KW-0326">Glycosidase</keyword>
<keyword evidence="5" id="KW-0136">Cellulose degradation</keyword>
<keyword evidence="8" id="KW-0624">Polysaccharide degradation</keyword>
<dbReference type="OrthoDB" id="2339329at2"/>
<evidence type="ECO:0000256" key="6">
    <source>
        <dbReference type="ARBA" id="ARBA00023277"/>
    </source>
</evidence>
<dbReference type="Pfam" id="PF00232">
    <property type="entry name" value="Glyco_hydro_1"/>
    <property type="match status" value="1"/>
</dbReference>
<dbReference type="GO" id="GO:0008422">
    <property type="term" value="F:beta-glucosidase activity"/>
    <property type="evidence" value="ECO:0007669"/>
    <property type="project" value="UniProtKB-EC"/>
</dbReference>
<evidence type="ECO:0000256" key="11">
    <source>
        <dbReference type="RuleBase" id="RU361175"/>
    </source>
</evidence>
<dbReference type="PRINTS" id="PR00131">
    <property type="entry name" value="GLHYDRLASE1"/>
</dbReference>
<evidence type="ECO:0000256" key="1">
    <source>
        <dbReference type="ARBA" id="ARBA00000448"/>
    </source>
</evidence>
<dbReference type="Gene3D" id="3.20.20.80">
    <property type="entry name" value="Glycosidases"/>
    <property type="match status" value="1"/>
</dbReference>
<sequence>MFGNISRRALARLLGGSAAAATLPNLVSESGAQTPAERVAGHRSFPPGFLWGSATASYQVEGAVHEGGRGLSIWDTFSHMPGKVDNGDTGDVADDFYHRYREDIQLMKNLGLKSFRFSVAWTRIFPNGTGAPNQQGVDFYLRLTDALLEAGIQPFCTLYHWDLPQVLQDRGGWENHDTAKAFADYAGYTVSKLGDRVKHYMTMNELRTFVEVGNQEGRHAPGLKLSRGRLAQLTHHVVLGHGMAVQAIRANAPAGTKVGVAENPVATTPVIESQEHIEAARKAFREENAMYLTVIKEGRYTEQYLKRLGSDAPKFTAEDLRIISSPMDFVGTNVYQPAYVRADANERGYAMAPPPASYPHMYSPWLTIGPEALYWVPKLVSELWDVREIYITENGTSSTDTIAADGHIYDTDRVMFLRNYLTQLQRAVSEGVPVRGYFLWSLLDNFEWADGYDKRFGITYVDLHTQKRTPKLSAKFYAEVIRTSRVA</sequence>
<feature type="binding site" evidence="10">
    <location>
        <position position="160"/>
    </location>
    <ligand>
        <name>substrate</name>
    </ligand>
</feature>
<keyword evidence="6" id="KW-0119">Carbohydrate metabolism</keyword>
<reference evidence="13 14" key="1">
    <citation type="submission" date="2016-10" db="EMBL/GenBank/DDBJ databases">
        <authorList>
            <person name="de Groot N.N."/>
        </authorList>
    </citation>
    <scope>NUCLEOTIDE SEQUENCE [LARGE SCALE GENOMIC DNA]</scope>
    <source>
        <strain evidence="13 14">DSM 22489</strain>
    </source>
</reference>
<dbReference type="InterPro" id="IPR001360">
    <property type="entry name" value="Glyco_hydro_1"/>
</dbReference>
<dbReference type="Proteomes" id="UP000236728">
    <property type="component" value="Unassembled WGS sequence"/>
</dbReference>
<feature type="binding site" evidence="10">
    <location>
        <position position="440"/>
    </location>
    <ligand>
        <name>substrate</name>
    </ligand>
</feature>
<keyword evidence="4 11" id="KW-0378">Hydrolase</keyword>
<feature type="binding site" evidence="10">
    <location>
        <begin position="447"/>
        <end position="448"/>
    </location>
    <ligand>
        <name>substrate</name>
    </ligand>
</feature>
<evidence type="ECO:0000256" key="3">
    <source>
        <dbReference type="ARBA" id="ARBA00012744"/>
    </source>
</evidence>
<feature type="binding site" evidence="10">
    <location>
        <position position="335"/>
    </location>
    <ligand>
        <name>substrate</name>
    </ligand>
</feature>
<dbReference type="PROSITE" id="PS00653">
    <property type="entry name" value="GLYCOSYL_HYDROL_F1_2"/>
    <property type="match status" value="1"/>
</dbReference>
<dbReference type="EC" id="3.2.1.21" evidence="3 11"/>
<evidence type="ECO:0000256" key="5">
    <source>
        <dbReference type="ARBA" id="ARBA00023001"/>
    </source>
</evidence>
<evidence type="ECO:0000256" key="4">
    <source>
        <dbReference type="ARBA" id="ARBA00022801"/>
    </source>
</evidence>
<feature type="active site" description="Proton donor" evidence="9">
    <location>
        <position position="205"/>
    </location>
</feature>
<feature type="active site" description="Nucleophile" evidence="9">
    <location>
        <position position="393"/>
    </location>
</feature>
<gene>
    <name evidence="13" type="ORF">SAMN05421819_1663</name>
</gene>
<evidence type="ECO:0000256" key="7">
    <source>
        <dbReference type="ARBA" id="ARBA00023295"/>
    </source>
</evidence>
<dbReference type="RefSeq" id="WP_103932565.1">
    <property type="nucleotide sequence ID" value="NZ_FNVA01000002.1"/>
</dbReference>
<organism evidence="13 14">
    <name type="scientific">Bryocella elongata</name>
    <dbReference type="NCBI Taxonomy" id="863522"/>
    <lineage>
        <taxon>Bacteria</taxon>
        <taxon>Pseudomonadati</taxon>
        <taxon>Acidobacteriota</taxon>
        <taxon>Terriglobia</taxon>
        <taxon>Terriglobales</taxon>
        <taxon>Acidobacteriaceae</taxon>
        <taxon>Bryocella</taxon>
    </lineage>
</organism>
<feature type="binding site" evidence="10">
    <location>
        <position position="204"/>
    </location>
    <ligand>
        <name>substrate</name>
    </ligand>
</feature>
<dbReference type="InterPro" id="IPR033132">
    <property type="entry name" value="GH_1_N_CS"/>
</dbReference>
<evidence type="ECO:0000256" key="12">
    <source>
        <dbReference type="SAM" id="SignalP"/>
    </source>
</evidence>
<evidence type="ECO:0000256" key="8">
    <source>
        <dbReference type="ARBA" id="ARBA00023326"/>
    </source>
</evidence>
<evidence type="ECO:0000256" key="10">
    <source>
        <dbReference type="PIRSR" id="PIRSR617736-2"/>
    </source>
</evidence>
<dbReference type="GO" id="GO:0005829">
    <property type="term" value="C:cytosol"/>
    <property type="evidence" value="ECO:0007669"/>
    <property type="project" value="TreeGrafter"/>
</dbReference>
<name>A0A1H5WNM2_9BACT</name>
<evidence type="ECO:0000313" key="13">
    <source>
        <dbReference type="EMBL" id="SEG00826.1"/>
    </source>
</evidence>
<dbReference type="InterPro" id="IPR017853">
    <property type="entry name" value="GH"/>
</dbReference>
<evidence type="ECO:0000313" key="14">
    <source>
        <dbReference type="Proteomes" id="UP000236728"/>
    </source>
</evidence>
<dbReference type="GO" id="GO:0030245">
    <property type="term" value="P:cellulose catabolic process"/>
    <property type="evidence" value="ECO:0007669"/>
    <property type="project" value="UniProtKB-KW"/>
</dbReference>
<dbReference type="PANTHER" id="PTHR10353">
    <property type="entry name" value="GLYCOSYL HYDROLASE"/>
    <property type="match status" value="1"/>
</dbReference>
<proteinExistence type="inferred from homology"/>
<keyword evidence="14" id="KW-1185">Reference proteome</keyword>
<dbReference type="FunFam" id="3.20.20.80:FF:000004">
    <property type="entry name" value="Beta-glucosidase 6-phospho-beta-glucosidase"/>
    <property type="match status" value="1"/>
</dbReference>
<dbReference type="AlphaFoldDB" id="A0A1H5WNM2"/>
<dbReference type="SUPFAM" id="SSF51445">
    <property type="entry name" value="(Trans)glycosidases"/>
    <property type="match status" value="1"/>
</dbReference>
<dbReference type="InterPro" id="IPR017736">
    <property type="entry name" value="Glyco_hydro_1_beta-glucosidase"/>
</dbReference>
<evidence type="ECO:0000256" key="9">
    <source>
        <dbReference type="PIRSR" id="PIRSR617736-1"/>
    </source>
</evidence>
<dbReference type="EMBL" id="FNVA01000002">
    <property type="protein sequence ID" value="SEG00826.1"/>
    <property type="molecule type" value="Genomic_DNA"/>
</dbReference>